<gene>
    <name evidence="1" type="ORF">BS329_18030</name>
</gene>
<organism evidence="1 2">
    <name type="scientific">Amycolatopsis coloradensis</name>
    <dbReference type="NCBI Taxonomy" id="76021"/>
    <lineage>
        <taxon>Bacteria</taxon>
        <taxon>Bacillati</taxon>
        <taxon>Actinomycetota</taxon>
        <taxon>Actinomycetes</taxon>
        <taxon>Pseudonocardiales</taxon>
        <taxon>Pseudonocardiaceae</taxon>
        <taxon>Amycolatopsis</taxon>
    </lineage>
</organism>
<dbReference type="OrthoDB" id="3630341at2"/>
<evidence type="ECO:0000313" key="1">
    <source>
        <dbReference type="EMBL" id="OLZ51140.1"/>
    </source>
</evidence>
<evidence type="ECO:0000313" key="2">
    <source>
        <dbReference type="Proteomes" id="UP000187486"/>
    </source>
</evidence>
<comment type="caution">
    <text evidence="1">The sequence shown here is derived from an EMBL/GenBank/DDBJ whole genome shotgun (WGS) entry which is preliminary data.</text>
</comment>
<dbReference type="RefSeq" id="WP_076162251.1">
    <property type="nucleotide sequence ID" value="NZ_JBEZVB010000035.1"/>
</dbReference>
<sequence>MRLLHPHNPEMITMTDTETAQPDLAGAKIYAYIVAMEEPGSDRGERWFVVGEHEDEDQNEVWYRKTPDASPRKALIKASTLRDQPTWVRVEA</sequence>
<proteinExistence type="predicted"/>
<protein>
    <submittedName>
        <fullName evidence="1">Uncharacterized protein</fullName>
    </submittedName>
</protein>
<name>A0A1R0KT79_9PSEU</name>
<dbReference type="AlphaFoldDB" id="A0A1R0KT79"/>
<keyword evidence="2" id="KW-1185">Reference proteome</keyword>
<accession>A0A1R0KT79</accession>
<dbReference type="Proteomes" id="UP000187486">
    <property type="component" value="Unassembled WGS sequence"/>
</dbReference>
<reference evidence="1 2" key="1">
    <citation type="submission" date="2016-01" db="EMBL/GenBank/DDBJ databases">
        <title>Amycolatopsis coloradensis genome sequencing and assembly.</title>
        <authorList>
            <person name="Mayilraj S."/>
        </authorList>
    </citation>
    <scope>NUCLEOTIDE SEQUENCE [LARGE SCALE GENOMIC DNA]</scope>
    <source>
        <strain evidence="1 2">DSM 44225</strain>
    </source>
</reference>
<dbReference type="EMBL" id="MQUQ01000009">
    <property type="protein sequence ID" value="OLZ51140.1"/>
    <property type="molecule type" value="Genomic_DNA"/>
</dbReference>